<feature type="region of interest" description="Disordered" evidence="2">
    <location>
        <begin position="73"/>
        <end position="95"/>
    </location>
</feature>
<dbReference type="InterPro" id="IPR009057">
    <property type="entry name" value="Homeodomain-like_sf"/>
</dbReference>
<feature type="domain" description="HTH CENPB-type" evidence="3">
    <location>
        <begin position="130"/>
        <end position="201"/>
    </location>
</feature>
<dbReference type="InterPro" id="IPR006600">
    <property type="entry name" value="HTH_CenpB_DNA-bd_dom"/>
</dbReference>
<dbReference type="Pfam" id="PF03184">
    <property type="entry name" value="DDE_1"/>
    <property type="match status" value="1"/>
</dbReference>
<dbReference type="InterPro" id="IPR050863">
    <property type="entry name" value="CenT-Element_Derived"/>
</dbReference>
<protein>
    <submittedName>
        <fullName evidence="5">Tigger transposable element-derived protein 7 isoform X1</fullName>
    </submittedName>
</protein>
<dbReference type="AlphaFoldDB" id="A0A8B7QJT2"/>
<evidence type="ECO:0000313" key="5">
    <source>
        <dbReference type="RefSeq" id="XP_019488415.1"/>
    </source>
</evidence>
<dbReference type="KEGG" id="hai:109376761"/>
<gene>
    <name evidence="5" type="primary">TIGD7</name>
</gene>
<dbReference type="GO" id="GO:0003677">
    <property type="term" value="F:DNA binding"/>
    <property type="evidence" value="ECO:0007669"/>
    <property type="project" value="UniProtKB-KW"/>
</dbReference>
<dbReference type="InterPro" id="IPR004875">
    <property type="entry name" value="DDE_SF_endonuclease_dom"/>
</dbReference>
<evidence type="ECO:0000313" key="4">
    <source>
        <dbReference type="Proteomes" id="UP000694851"/>
    </source>
</evidence>
<dbReference type="Proteomes" id="UP000694851">
    <property type="component" value="Unplaced"/>
</dbReference>
<dbReference type="Pfam" id="PF03221">
    <property type="entry name" value="HTH_Tnp_Tc5"/>
    <property type="match status" value="1"/>
</dbReference>
<proteinExistence type="predicted"/>
<evidence type="ECO:0000256" key="1">
    <source>
        <dbReference type="ARBA" id="ARBA00023125"/>
    </source>
</evidence>
<evidence type="ECO:0000259" key="3">
    <source>
        <dbReference type="PROSITE" id="PS51253"/>
    </source>
</evidence>
<dbReference type="SMART" id="SM00674">
    <property type="entry name" value="CENPB"/>
    <property type="match status" value="1"/>
</dbReference>
<dbReference type="RefSeq" id="XP_019488415.1">
    <property type="nucleotide sequence ID" value="XM_019632870.1"/>
</dbReference>
<keyword evidence="4" id="KW-1185">Reference proteome</keyword>
<keyword evidence="1" id="KW-0238">DNA-binding</keyword>
<dbReference type="GO" id="GO:0005634">
    <property type="term" value="C:nucleus"/>
    <property type="evidence" value="ECO:0007669"/>
    <property type="project" value="TreeGrafter"/>
</dbReference>
<dbReference type="GeneID" id="109376761"/>
<organism evidence="4 5">
    <name type="scientific">Hipposideros armiger</name>
    <name type="common">Great Himalayan leaf-nosed bat</name>
    <dbReference type="NCBI Taxonomy" id="186990"/>
    <lineage>
        <taxon>Eukaryota</taxon>
        <taxon>Metazoa</taxon>
        <taxon>Chordata</taxon>
        <taxon>Craniata</taxon>
        <taxon>Vertebrata</taxon>
        <taxon>Euteleostomi</taxon>
        <taxon>Mammalia</taxon>
        <taxon>Eutheria</taxon>
        <taxon>Laurasiatheria</taxon>
        <taxon>Chiroptera</taxon>
        <taxon>Yinpterochiroptera</taxon>
        <taxon>Rhinolophoidea</taxon>
        <taxon>Hipposideridae</taxon>
        <taxon>Hipposideros</taxon>
    </lineage>
</organism>
<feature type="compositionally biased region" description="Low complexity" evidence="2">
    <location>
        <begin position="78"/>
        <end position="95"/>
    </location>
</feature>
<name>A0A8B7QJT2_HIPAR</name>
<dbReference type="PANTHER" id="PTHR19303">
    <property type="entry name" value="TRANSPOSON"/>
    <property type="match status" value="1"/>
</dbReference>
<dbReference type="Gene3D" id="1.10.10.60">
    <property type="entry name" value="Homeodomain-like"/>
    <property type="match status" value="1"/>
</dbReference>
<dbReference type="PANTHER" id="PTHR19303:SF17">
    <property type="entry name" value="TIGGER TRANSPOSABLE ELEMENT-DERIVED PROTEIN 7"/>
    <property type="match status" value="1"/>
</dbReference>
<sequence length="611" mass="69211">MPPSLQPAVPRGALRAARPVPIAISRSGFWGVTHRGGSCVVFRGLRPGNRESSRVKVAAPCARVALGLPATQQAVPEQWSRGSSQSPQGGSRLSRPGSAALIGLPFSGPRFPHNDVFSCEQDMPLVGAEKRKRTTGAKYGDVDDAVYMWYQQKRSAGVSVRGVELQAAAERFAQCFGRTDFKASTGWLFRFRNRHAIGNRKVCEEQVLSSVSENVEPFRQKLSMLIKEEKLRLAQLYSVGETDLFWKSLPENTQANRKDICLPGRKINKERLSALLCANADGTHKLKSIVIGKSKLPKSMKEDTSTLPVIYKPSKDIWFTRELFSEWFFQNFIPEVRHFQLNVLRFHEEDIKALLLLDSSPVHHSAESLTSEDGQIKCMFFPHNTSALIPPMNQGVILSCKRLYRWKQLEESLVIFEESDDEQDRGEKGVSKIKIYNIKSAIFNWAKSWDEVKQITIANAWENLLYKKEPEYDLRGLEDGNFRQILEKCGVLETKLDDDRVWLNEDDEEKTSPPKSKGGITKVVVQKREAEEQTAEVKLSAVRKSLDNLLNFVDATPEFQRFHFTLKEMQQEVIKKQFQSRVHSKIGSFLKPRLHNIKDSFSMPSTSGPSN</sequence>
<dbReference type="PROSITE" id="PS51253">
    <property type="entry name" value="HTH_CENPB"/>
    <property type="match status" value="1"/>
</dbReference>
<dbReference type="OrthoDB" id="125347at2759"/>
<accession>A0A8B7QJT2</accession>
<dbReference type="SUPFAM" id="SSF46689">
    <property type="entry name" value="Homeodomain-like"/>
    <property type="match status" value="1"/>
</dbReference>
<dbReference type="CTD" id="91151"/>
<evidence type="ECO:0000256" key="2">
    <source>
        <dbReference type="SAM" id="MobiDB-lite"/>
    </source>
</evidence>
<reference evidence="5" key="1">
    <citation type="submission" date="2025-08" db="UniProtKB">
        <authorList>
            <consortium name="RefSeq"/>
        </authorList>
    </citation>
    <scope>IDENTIFICATION</scope>
    <source>
        <tissue evidence="5">Muscle</tissue>
    </source>
</reference>